<dbReference type="EMBL" id="JAAALK010001124">
    <property type="protein sequence ID" value="KAG8043161.1"/>
    <property type="molecule type" value="Genomic_DNA"/>
</dbReference>
<reference evidence="2" key="2">
    <citation type="submission" date="2021-02" db="EMBL/GenBank/DDBJ databases">
        <authorList>
            <person name="Kimball J.A."/>
            <person name="Haas M.W."/>
            <person name="Macchietto M."/>
            <person name="Kono T."/>
            <person name="Duquette J."/>
            <person name="Shao M."/>
        </authorList>
    </citation>
    <scope>NUCLEOTIDE SEQUENCE</scope>
    <source>
        <tissue evidence="2">Fresh leaf tissue</tissue>
    </source>
</reference>
<feature type="region of interest" description="Disordered" evidence="1">
    <location>
        <begin position="181"/>
        <end position="212"/>
    </location>
</feature>
<comment type="caution">
    <text evidence="2">The sequence shown here is derived from an EMBL/GenBank/DDBJ whole genome shotgun (WGS) entry which is preliminary data.</text>
</comment>
<evidence type="ECO:0000256" key="1">
    <source>
        <dbReference type="SAM" id="MobiDB-lite"/>
    </source>
</evidence>
<sequence length="212" mass="23293">MTCRVLTLRKKKSLSTSSTSTRRISNPWFQGLGPVRTVRRLRAFPQNLPWRWSWRYLPPPQSPPLAPAEDAGQVNLILPIHIPAAQDPPQAPPQPLRPPIRLVYSRRPKAAGPSASAPVVLPSQPTPAVTDASRKDKTPLSDKDLRRSLRLKIKSLGFKRNLHSAKAGPSIQDFPAIEDFINISSESDDPEPAPADRDAPGPALSPRQAQAI</sequence>
<gene>
    <name evidence="2" type="ORF">GUJ93_ZPchr0203g2858</name>
</gene>
<reference evidence="2" key="1">
    <citation type="journal article" date="2021" name="bioRxiv">
        <title>Whole Genome Assembly and Annotation of Northern Wild Rice, Zizania palustris L., Supports a Whole Genome Duplication in the Zizania Genus.</title>
        <authorList>
            <person name="Haas M."/>
            <person name="Kono T."/>
            <person name="Macchietto M."/>
            <person name="Millas R."/>
            <person name="McGilp L."/>
            <person name="Shao M."/>
            <person name="Duquette J."/>
            <person name="Hirsch C.N."/>
            <person name="Kimball J."/>
        </authorList>
    </citation>
    <scope>NUCLEOTIDE SEQUENCE</scope>
    <source>
        <tissue evidence="2">Fresh leaf tissue</tissue>
    </source>
</reference>
<accession>A0A8J5RKG3</accession>
<protein>
    <submittedName>
        <fullName evidence="2">Uncharacterized protein</fullName>
    </submittedName>
</protein>
<proteinExistence type="predicted"/>
<dbReference type="AlphaFoldDB" id="A0A8J5RKG3"/>
<feature type="compositionally biased region" description="Basic and acidic residues" evidence="1">
    <location>
        <begin position="132"/>
        <end position="146"/>
    </location>
</feature>
<evidence type="ECO:0000313" key="3">
    <source>
        <dbReference type="Proteomes" id="UP000729402"/>
    </source>
</evidence>
<name>A0A8J5RKG3_ZIZPA</name>
<evidence type="ECO:0000313" key="2">
    <source>
        <dbReference type="EMBL" id="KAG8043161.1"/>
    </source>
</evidence>
<organism evidence="2 3">
    <name type="scientific">Zizania palustris</name>
    <name type="common">Northern wild rice</name>
    <dbReference type="NCBI Taxonomy" id="103762"/>
    <lineage>
        <taxon>Eukaryota</taxon>
        <taxon>Viridiplantae</taxon>
        <taxon>Streptophyta</taxon>
        <taxon>Embryophyta</taxon>
        <taxon>Tracheophyta</taxon>
        <taxon>Spermatophyta</taxon>
        <taxon>Magnoliopsida</taxon>
        <taxon>Liliopsida</taxon>
        <taxon>Poales</taxon>
        <taxon>Poaceae</taxon>
        <taxon>BOP clade</taxon>
        <taxon>Oryzoideae</taxon>
        <taxon>Oryzeae</taxon>
        <taxon>Zizaniinae</taxon>
        <taxon>Zizania</taxon>
    </lineage>
</organism>
<keyword evidence="3" id="KW-1185">Reference proteome</keyword>
<dbReference type="Proteomes" id="UP000729402">
    <property type="component" value="Unassembled WGS sequence"/>
</dbReference>
<feature type="region of interest" description="Disordered" evidence="1">
    <location>
        <begin position="111"/>
        <end position="146"/>
    </location>
</feature>